<dbReference type="CDD" id="cd06171">
    <property type="entry name" value="Sigma70_r4"/>
    <property type="match status" value="1"/>
</dbReference>
<dbReference type="PANTHER" id="PTHR30603:SF45">
    <property type="entry name" value="RNA POLYMERASE SIGMA FACTOR SIGF, CHLOROPLASTIC"/>
    <property type="match status" value="1"/>
</dbReference>
<dbReference type="EMBL" id="OX459120">
    <property type="protein sequence ID" value="CAI9097985.1"/>
    <property type="molecule type" value="Genomic_DNA"/>
</dbReference>
<dbReference type="InterPro" id="IPR013325">
    <property type="entry name" value="RNA_pol_sigma_r2"/>
</dbReference>
<dbReference type="PANTHER" id="PTHR30603">
    <property type="entry name" value="RNA POLYMERASE SIGMA FACTOR RPO"/>
    <property type="match status" value="1"/>
</dbReference>
<dbReference type="SUPFAM" id="SSF88659">
    <property type="entry name" value="Sigma3 and sigma4 domains of RNA polymerase sigma factors"/>
    <property type="match status" value="2"/>
</dbReference>
<dbReference type="InterPro" id="IPR050239">
    <property type="entry name" value="Sigma-70_RNA_pol_init_factors"/>
</dbReference>
<evidence type="ECO:0000256" key="4">
    <source>
        <dbReference type="ARBA" id="ARBA00023125"/>
    </source>
</evidence>
<reference evidence="9" key="1">
    <citation type="submission" date="2023-03" db="EMBL/GenBank/DDBJ databases">
        <authorList>
            <person name="Julca I."/>
        </authorList>
    </citation>
    <scope>NUCLEOTIDE SEQUENCE</scope>
</reference>
<dbReference type="InterPro" id="IPR000943">
    <property type="entry name" value="RNA_pol_sigma70"/>
</dbReference>
<dbReference type="InterPro" id="IPR007624">
    <property type="entry name" value="RNA_pol_sigma70_r3"/>
</dbReference>
<dbReference type="InterPro" id="IPR014284">
    <property type="entry name" value="RNA_pol_sigma-70_dom"/>
</dbReference>
<dbReference type="Proteomes" id="UP001161247">
    <property type="component" value="Chromosome 3"/>
</dbReference>
<dbReference type="GO" id="GO:0009507">
    <property type="term" value="C:chloroplast"/>
    <property type="evidence" value="ECO:0007669"/>
    <property type="project" value="UniProtKB-SubCell"/>
</dbReference>
<evidence type="ECO:0000256" key="1">
    <source>
        <dbReference type="ARBA" id="ARBA00007788"/>
    </source>
</evidence>
<dbReference type="Gene3D" id="1.10.601.10">
    <property type="entry name" value="RNA Polymerase Primary Sigma Factor"/>
    <property type="match status" value="1"/>
</dbReference>
<gene>
    <name evidence="9" type="ORF">OLC1_LOCUS8323</name>
</gene>
<dbReference type="Pfam" id="PF04539">
    <property type="entry name" value="Sigma70_r3"/>
    <property type="match status" value="1"/>
</dbReference>
<keyword evidence="3 6" id="KW-0731">Sigma factor</keyword>
<evidence type="ECO:0000256" key="3">
    <source>
        <dbReference type="ARBA" id="ARBA00023082"/>
    </source>
</evidence>
<keyword evidence="10" id="KW-1185">Reference proteome</keyword>
<organism evidence="9 10">
    <name type="scientific">Oldenlandia corymbosa var. corymbosa</name>
    <dbReference type="NCBI Taxonomy" id="529605"/>
    <lineage>
        <taxon>Eukaryota</taxon>
        <taxon>Viridiplantae</taxon>
        <taxon>Streptophyta</taxon>
        <taxon>Embryophyta</taxon>
        <taxon>Tracheophyta</taxon>
        <taxon>Spermatophyta</taxon>
        <taxon>Magnoliopsida</taxon>
        <taxon>eudicotyledons</taxon>
        <taxon>Gunneridae</taxon>
        <taxon>Pentapetalae</taxon>
        <taxon>asterids</taxon>
        <taxon>lamiids</taxon>
        <taxon>Gentianales</taxon>
        <taxon>Rubiaceae</taxon>
        <taxon>Rubioideae</taxon>
        <taxon>Spermacoceae</taxon>
        <taxon>Hedyotis-Oldenlandia complex</taxon>
        <taxon>Oldenlandia</taxon>
    </lineage>
</organism>
<dbReference type="GO" id="GO:0003677">
    <property type="term" value="F:DNA binding"/>
    <property type="evidence" value="ECO:0007669"/>
    <property type="project" value="UniProtKB-KW"/>
</dbReference>
<accession>A0AAV1CRL2</accession>
<protein>
    <recommendedName>
        <fullName evidence="6">RNA polymerase sigma factor</fullName>
    </recommendedName>
</protein>
<dbReference type="SUPFAM" id="SSF88946">
    <property type="entry name" value="Sigma2 domain of RNA polymerase sigma factors"/>
    <property type="match status" value="1"/>
</dbReference>
<evidence type="ECO:0000313" key="9">
    <source>
        <dbReference type="EMBL" id="CAI9097985.1"/>
    </source>
</evidence>
<feature type="domain" description="RNA polymerase sigma-70" evidence="7">
    <location>
        <begin position="349"/>
        <end position="362"/>
    </location>
</feature>
<dbReference type="PRINTS" id="PR00046">
    <property type="entry name" value="SIGMA70FCT"/>
</dbReference>
<dbReference type="GO" id="GO:0071482">
    <property type="term" value="P:cellular response to light stimulus"/>
    <property type="evidence" value="ECO:0007669"/>
    <property type="project" value="UniProtKB-ARBA"/>
</dbReference>
<keyword evidence="6" id="KW-0934">Plastid</keyword>
<dbReference type="GO" id="GO:0016987">
    <property type="term" value="F:sigma factor activity"/>
    <property type="evidence" value="ECO:0007669"/>
    <property type="project" value="UniProtKB-UniRule"/>
</dbReference>
<dbReference type="PROSITE" id="PS00716">
    <property type="entry name" value="SIGMA70_2"/>
    <property type="match status" value="1"/>
</dbReference>
<dbReference type="InterPro" id="IPR007627">
    <property type="entry name" value="RNA_pol_sigma70_r2"/>
</dbReference>
<dbReference type="GO" id="GO:0006352">
    <property type="term" value="P:DNA-templated transcription initiation"/>
    <property type="evidence" value="ECO:0007669"/>
    <property type="project" value="UniProtKB-UniRule"/>
</dbReference>
<dbReference type="InterPro" id="IPR016262">
    <property type="entry name" value="RNA_pol_sigma_SigB/C/D/F"/>
</dbReference>
<dbReference type="InterPro" id="IPR036388">
    <property type="entry name" value="WH-like_DNA-bd_sf"/>
</dbReference>
<dbReference type="Gene3D" id="1.10.10.10">
    <property type="entry name" value="Winged helix-like DNA-binding domain superfamily/Winged helix DNA-binding domain"/>
    <property type="match status" value="2"/>
</dbReference>
<dbReference type="Pfam" id="PF04545">
    <property type="entry name" value="Sigma70_r4"/>
    <property type="match status" value="1"/>
</dbReference>
<dbReference type="PIRSF" id="PIRSF000767">
    <property type="entry name" value="RNA_pol_sigma_SigB/C/D"/>
    <property type="match status" value="1"/>
</dbReference>
<evidence type="ECO:0000256" key="5">
    <source>
        <dbReference type="ARBA" id="ARBA00023163"/>
    </source>
</evidence>
<evidence type="ECO:0000256" key="2">
    <source>
        <dbReference type="ARBA" id="ARBA00023015"/>
    </source>
</evidence>
<name>A0AAV1CRL2_OLDCO</name>
<dbReference type="AlphaFoldDB" id="A0AAV1CRL2"/>
<comment type="function">
    <text evidence="6">Sigma factors are initiation factors that promote the attachment of plastid-encoded RNA polymerase (PEP) to specific initiation sites and are then released.</text>
</comment>
<evidence type="ECO:0000256" key="6">
    <source>
        <dbReference type="PIRNR" id="PIRNR000767"/>
    </source>
</evidence>
<dbReference type="PROSITE" id="PS00715">
    <property type="entry name" value="SIGMA70_1"/>
    <property type="match status" value="1"/>
</dbReference>
<dbReference type="Pfam" id="PF04542">
    <property type="entry name" value="Sigma70_r2"/>
    <property type="match status" value="1"/>
</dbReference>
<comment type="subcellular location">
    <subcellularLocation>
        <location evidence="6">Plastid</location>
        <location evidence="6">Chloroplast</location>
    </subcellularLocation>
</comment>
<evidence type="ECO:0000259" key="7">
    <source>
        <dbReference type="PROSITE" id="PS00715"/>
    </source>
</evidence>
<keyword evidence="5 6" id="KW-0804">Transcription</keyword>
<sequence>MEAARNFISSPPTFSSRTHLKNCTHSSGLNFFIVLLMLHEVAPALAHIRATSVARYLSSSIHIQEKPDENPSFQLVKDGGALQVALDRKLVGAASYSIEENESRDPHQFNSDSKVQLLQLPGLWYLSQSTEIKHSVSRKSDNSTDVNPENVVALAREALSASIEAASLSEHCKLFDSSTDASLSSNLLSTSLTDIQLEEGKKVSSTRLRQRRSIKRRAPKHNIDVEDMKPLARPNLRRKVNEIFDHNDPLRPFLSGPDTKLLTLTEESDLIVKIQDFRKLVEVKCRLQNQFEREPTLVEWADAVGISCRVLRTQLHSGRRSREKLIHANYRMVVHIAKQYQGRGLSLQDMLQEGSMGLMKSIEKFKPQAGCRFATYAYWWIRQAVRKAIFHHSRTIRLPDNVYGLLSKIKEAKRQCIQKGIRYPSKEDVASEAGITVEKLESLLLTARMPVSMQQTVWTDQKTTFQEVTADMSMEAPELSVSKHLMRFHMRKLLSILNPKERKIIRLRFGIEDGVQKSLSEIGTVFGLSKERVRQLESRALYKLKQQCLNSQGLKAYENFLF</sequence>
<proteinExistence type="inferred from homology"/>
<dbReference type="InterPro" id="IPR007630">
    <property type="entry name" value="RNA_pol_sigma70_r4"/>
</dbReference>
<keyword evidence="6" id="KW-0150">Chloroplast</keyword>
<comment type="similarity">
    <text evidence="1 6">Belongs to the sigma-70 factor family.</text>
</comment>
<dbReference type="NCBIfam" id="TIGR02937">
    <property type="entry name" value="sigma70-ECF"/>
    <property type="match status" value="1"/>
</dbReference>
<keyword evidence="4 6" id="KW-0238">DNA-binding</keyword>
<dbReference type="InterPro" id="IPR013324">
    <property type="entry name" value="RNA_pol_sigma_r3/r4-like"/>
</dbReference>
<feature type="domain" description="RNA polymerase sigma-70" evidence="8">
    <location>
        <begin position="518"/>
        <end position="544"/>
    </location>
</feature>
<evidence type="ECO:0000259" key="8">
    <source>
        <dbReference type="PROSITE" id="PS00716"/>
    </source>
</evidence>
<keyword evidence="2 6" id="KW-0805">Transcription regulation</keyword>
<evidence type="ECO:0000313" key="10">
    <source>
        <dbReference type="Proteomes" id="UP001161247"/>
    </source>
</evidence>